<dbReference type="EMBL" id="AEEI01000067">
    <property type="protein sequence ID" value="EFM00767.1"/>
    <property type="molecule type" value="Genomic_DNA"/>
</dbReference>
<proteinExistence type="predicted"/>
<name>E0NVT5_9BACT</name>
<dbReference type="Proteomes" id="UP000004394">
    <property type="component" value="Unassembled WGS sequence"/>
</dbReference>
<gene>
    <name evidence="1" type="ORF">HMPREF0658_2290</name>
</gene>
<sequence length="100" mass="11549">MEPRCQLHLWPGNAPLLLRRRKIPILSRSLGTEHRYQANSNATAPPRRVSCHTHDTRFHVHPSSRVPATRFSRLLPPFAMRNHCSRVMILYSPIGTIISY</sequence>
<keyword evidence="2" id="KW-1185">Reference proteome</keyword>
<organism evidence="1 2">
    <name type="scientific">Hoylesella marshii DSM 16973 = JCM 13450</name>
    <dbReference type="NCBI Taxonomy" id="862515"/>
    <lineage>
        <taxon>Bacteria</taxon>
        <taxon>Pseudomonadati</taxon>
        <taxon>Bacteroidota</taxon>
        <taxon>Bacteroidia</taxon>
        <taxon>Bacteroidales</taxon>
        <taxon>Prevotellaceae</taxon>
        <taxon>Hoylesella</taxon>
    </lineage>
</organism>
<dbReference type="STRING" id="862515.HMPREF0658_2290"/>
<accession>E0NVT5</accession>
<comment type="caution">
    <text evidence="1">The sequence shown here is derived from an EMBL/GenBank/DDBJ whole genome shotgun (WGS) entry which is preliminary data.</text>
</comment>
<dbReference type="HOGENOM" id="CLU_2303421_0_0_10"/>
<dbReference type="BioCyc" id="PMAR862515-HMP:GMOO-2323-MONOMER"/>
<protein>
    <submittedName>
        <fullName evidence="1">Uncharacterized protein</fullName>
    </submittedName>
</protein>
<evidence type="ECO:0000313" key="2">
    <source>
        <dbReference type="Proteomes" id="UP000004394"/>
    </source>
</evidence>
<evidence type="ECO:0000313" key="1">
    <source>
        <dbReference type="EMBL" id="EFM00767.1"/>
    </source>
</evidence>
<reference evidence="1" key="1">
    <citation type="submission" date="2010-07" db="EMBL/GenBank/DDBJ databases">
        <authorList>
            <person name="Muzny D."/>
            <person name="Qin X."/>
            <person name="Deng J."/>
            <person name="Jiang H."/>
            <person name="Liu Y."/>
            <person name="Qu J."/>
            <person name="Song X.-Z."/>
            <person name="Zhang L."/>
            <person name="Thornton R."/>
            <person name="Coyle M."/>
            <person name="Francisco L."/>
            <person name="Jackson L."/>
            <person name="Javaid M."/>
            <person name="Korchina V."/>
            <person name="Kovar C."/>
            <person name="Mata R."/>
            <person name="Mathew T."/>
            <person name="Ngo R."/>
            <person name="Nguyen L."/>
            <person name="Nguyen N."/>
            <person name="Okwuonu G."/>
            <person name="Ongeri F."/>
            <person name="Pham C."/>
            <person name="Simmons D."/>
            <person name="Wilczek-Boney K."/>
            <person name="Hale W."/>
            <person name="Jakkamsetti A."/>
            <person name="Pham P."/>
            <person name="Ruth R."/>
            <person name="San Lucas F."/>
            <person name="Warren J."/>
            <person name="Zhang J."/>
            <person name="Zhao Z."/>
            <person name="Zhou C."/>
            <person name="Zhu D."/>
            <person name="Lee S."/>
            <person name="Bess C."/>
            <person name="Blankenburg K."/>
            <person name="Forbes L."/>
            <person name="Fu Q."/>
            <person name="Gubbala S."/>
            <person name="Hirani K."/>
            <person name="Jayaseelan J.C."/>
            <person name="Lara F."/>
            <person name="Munidasa M."/>
            <person name="Palculict T."/>
            <person name="Patil S."/>
            <person name="Pu L.-L."/>
            <person name="Saada N."/>
            <person name="Tang L."/>
            <person name="Weissenberger G."/>
            <person name="Zhu Y."/>
            <person name="Hemphill L."/>
            <person name="Shang Y."/>
            <person name="Youmans B."/>
            <person name="Ayvaz T."/>
            <person name="Ross M."/>
            <person name="Santibanez J."/>
            <person name="Aqrawi P."/>
            <person name="Gross S."/>
            <person name="Joshi V."/>
            <person name="Fowler G."/>
            <person name="Nazareth L."/>
            <person name="Reid J."/>
            <person name="Worley K."/>
            <person name="Petrosino J."/>
            <person name="Highlander S."/>
            <person name="Gibbs R."/>
        </authorList>
    </citation>
    <scope>NUCLEOTIDE SEQUENCE [LARGE SCALE GENOMIC DNA]</scope>
    <source>
        <strain evidence="1">DSM 16973</strain>
    </source>
</reference>
<dbReference type="AlphaFoldDB" id="E0NVT5"/>